<sequence length="700" mass="77449">MIWAESGSAGVQASSFEAIAYVHFGDNPYDLMKEAFTCVRVHLNTFRLLEEKPLPLIVDKFGWCTWDAFYLLVDPVGVWYGVKDFADAGIALRFLILDDGWQSIAFDGGRVIENLVSSGQRMKGRLYRLEECDKFMKYQCGRMLAPDAPPFDPKQPKMIIAKAIEIDQAEKELDNARREGNTSKVVSSLEDKLEALKLELNEMTAGYNNVNKIGGSSSSSGHGDTGLKAFTRDLRTMFPKLDDIYVWHAPCGAWGGTMPGATEFSSKVVAAELSPGLDGCMEDCATTMYIEGGIGVVHPSQIADFFDAMHSYLSSAGITGVKVDVIQLLEVICQEYGGRVELANAYYKGLTESLIRNFNGTGMISSMQQCNDFFFLGTWQTSFGRTGDDFWFHDPNGDPMGAYWLQGLHMIHCAYNSLWMGQMILPDWDMFQSDHCCAKFHAGSRAIGGGPIYVSDSVGHHDFHLIKQLVFPDGTIPKCIHFALPTRDCMFKNPLFDGETILKIWNWNKFGGVLGAFNCQGAGWDIKEHRFKGYSHLYKPVSGEVHVKDMEWGQKQETSAMGEAEEYAVYLNQSDELVLMSPESDAIRITVQPSSFEIFSFVPIRRINGNDNVVKFAPIGLTNMFNGGGAICGVEWVGGGVRVTVKGGGRLLAYSSGKPRVVTVNGAAAEVDWSCTDGKLRVDVSWEEERGGISEVVYGY</sequence>
<dbReference type="PANTHER" id="PTHR31268:SF8">
    <property type="entry name" value="GALACTINOL--SUCROSE GALACTOSYLTRANSFERASE 4-RELATED"/>
    <property type="match status" value="1"/>
</dbReference>
<evidence type="ECO:0000256" key="2">
    <source>
        <dbReference type="ARBA" id="ARBA00023277"/>
    </source>
</evidence>
<dbReference type="Proteomes" id="UP001140949">
    <property type="component" value="Unassembled WGS sequence"/>
</dbReference>
<proteinExistence type="inferred from homology"/>
<evidence type="ECO:0000256" key="3">
    <source>
        <dbReference type="SAM" id="Coils"/>
    </source>
</evidence>
<keyword evidence="2" id="KW-0119">Carbohydrate metabolism</keyword>
<reference evidence="4" key="1">
    <citation type="journal article" date="2023" name="GigaByte">
        <title>Genome assembly of the bearded iris, Iris pallida Lam.</title>
        <authorList>
            <person name="Bruccoleri R.E."/>
            <person name="Oakeley E.J."/>
            <person name="Faust A.M.E."/>
            <person name="Altorfer M."/>
            <person name="Dessus-Babus S."/>
            <person name="Burckhardt D."/>
            <person name="Oertli M."/>
            <person name="Naumann U."/>
            <person name="Petersen F."/>
            <person name="Wong J."/>
        </authorList>
    </citation>
    <scope>NUCLEOTIDE SEQUENCE</scope>
    <source>
        <strain evidence="4">GSM-AAB239-AS_SAM_17_03QT</strain>
    </source>
</reference>
<evidence type="ECO:0000256" key="1">
    <source>
        <dbReference type="ARBA" id="ARBA00007240"/>
    </source>
</evidence>
<comment type="caution">
    <text evidence="4">The sequence shown here is derived from an EMBL/GenBank/DDBJ whole genome shotgun (WGS) entry which is preliminary data.</text>
</comment>
<evidence type="ECO:0000313" key="5">
    <source>
        <dbReference type="Proteomes" id="UP001140949"/>
    </source>
</evidence>
<name>A0AAX6DGQ4_IRIPA</name>
<dbReference type="InterPro" id="IPR008811">
    <property type="entry name" value="Glycosyl_hydrolases_36"/>
</dbReference>
<dbReference type="InterPro" id="IPR017853">
    <property type="entry name" value="GH"/>
</dbReference>
<dbReference type="Pfam" id="PF05691">
    <property type="entry name" value="Raffinose_syn"/>
    <property type="match status" value="1"/>
</dbReference>
<evidence type="ECO:0000313" key="4">
    <source>
        <dbReference type="EMBL" id="KAJ6790946.1"/>
    </source>
</evidence>
<feature type="coiled-coil region" evidence="3">
    <location>
        <begin position="159"/>
        <end position="206"/>
    </location>
</feature>
<dbReference type="PANTHER" id="PTHR31268">
    <property type="match status" value="1"/>
</dbReference>
<dbReference type="SUPFAM" id="SSF51445">
    <property type="entry name" value="(Trans)glycosidases"/>
    <property type="match status" value="1"/>
</dbReference>
<organism evidence="4 5">
    <name type="scientific">Iris pallida</name>
    <name type="common">Sweet iris</name>
    <dbReference type="NCBI Taxonomy" id="29817"/>
    <lineage>
        <taxon>Eukaryota</taxon>
        <taxon>Viridiplantae</taxon>
        <taxon>Streptophyta</taxon>
        <taxon>Embryophyta</taxon>
        <taxon>Tracheophyta</taxon>
        <taxon>Spermatophyta</taxon>
        <taxon>Magnoliopsida</taxon>
        <taxon>Liliopsida</taxon>
        <taxon>Asparagales</taxon>
        <taxon>Iridaceae</taxon>
        <taxon>Iridoideae</taxon>
        <taxon>Irideae</taxon>
        <taxon>Iris</taxon>
    </lineage>
</organism>
<dbReference type="AlphaFoldDB" id="A0AAX6DGQ4"/>
<keyword evidence="5" id="KW-1185">Reference proteome</keyword>
<protein>
    <submittedName>
        <fullName evidence="4">Stachyose synthase-like</fullName>
    </submittedName>
</protein>
<dbReference type="EMBL" id="JANAVB010044819">
    <property type="protein sequence ID" value="KAJ6790946.1"/>
    <property type="molecule type" value="Genomic_DNA"/>
</dbReference>
<keyword evidence="3" id="KW-0175">Coiled coil</keyword>
<gene>
    <name evidence="4" type="ORF">M6B38_246785</name>
</gene>
<comment type="similarity">
    <text evidence="1">Belongs to the glycosyl hydrolases 36 family.</text>
</comment>
<reference evidence="4" key="2">
    <citation type="submission" date="2023-04" db="EMBL/GenBank/DDBJ databases">
        <authorList>
            <person name="Bruccoleri R.E."/>
            <person name="Oakeley E.J."/>
            <person name="Faust A.-M."/>
            <person name="Dessus-Babus S."/>
            <person name="Altorfer M."/>
            <person name="Burckhardt D."/>
            <person name="Oertli M."/>
            <person name="Naumann U."/>
            <person name="Petersen F."/>
            <person name="Wong J."/>
        </authorList>
    </citation>
    <scope>NUCLEOTIDE SEQUENCE</scope>
    <source>
        <strain evidence="4">GSM-AAB239-AS_SAM_17_03QT</strain>
        <tissue evidence="4">Leaf</tissue>
    </source>
</reference>
<accession>A0AAX6DGQ4</accession>